<sequence length="138" mass="15633">MTEEQEPDAEEMEEAQHALDRSIREEIDELRQLLPFAVIPLFIASLFLSLIFGSWVTDMVPTVFVLGGIIGGPIYLYYRRRVESDLPFIIPGHGSFSGSRKHQLLRGGAIVLFLVIVLEYLTGQAIGWARDTLMAWRL</sequence>
<keyword evidence="1" id="KW-0812">Transmembrane</keyword>
<keyword evidence="3" id="KW-1185">Reference proteome</keyword>
<evidence type="ECO:0000256" key="1">
    <source>
        <dbReference type="SAM" id="Phobius"/>
    </source>
</evidence>
<feature type="transmembrane region" description="Helical" evidence="1">
    <location>
        <begin position="33"/>
        <end position="53"/>
    </location>
</feature>
<gene>
    <name evidence="2" type="ORF">E5222_08920</name>
</gene>
<dbReference type="RefSeq" id="WP_136693407.1">
    <property type="nucleotide sequence ID" value="NZ_SSHH01000002.1"/>
</dbReference>
<dbReference type="EMBL" id="SSHH01000002">
    <property type="protein sequence ID" value="TIX50387.1"/>
    <property type="molecule type" value="Genomic_DNA"/>
</dbReference>
<proteinExistence type="predicted"/>
<name>A0A4T3F1E9_9SPHN</name>
<dbReference type="Proteomes" id="UP000309389">
    <property type="component" value="Unassembled WGS sequence"/>
</dbReference>
<keyword evidence="1" id="KW-0472">Membrane</keyword>
<dbReference type="AlphaFoldDB" id="A0A4T3F1E9"/>
<protein>
    <submittedName>
        <fullName evidence="2">Uncharacterized protein</fullName>
    </submittedName>
</protein>
<organism evidence="2 3">
    <name type="scientific">Alteraurantiacibacter aquimixticola</name>
    <dbReference type="NCBI Taxonomy" id="2489173"/>
    <lineage>
        <taxon>Bacteria</taxon>
        <taxon>Pseudomonadati</taxon>
        <taxon>Pseudomonadota</taxon>
        <taxon>Alphaproteobacteria</taxon>
        <taxon>Sphingomonadales</taxon>
        <taxon>Erythrobacteraceae</taxon>
        <taxon>Alteraurantiacibacter</taxon>
    </lineage>
</organism>
<comment type="caution">
    <text evidence="2">The sequence shown here is derived from an EMBL/GenBank/DDBJ whole genome shotgun (WGS) entry which is preliminary data.</text>
</comment>
<evidence type="ECO:0000313" key="3">
    <source>
        <dbReference type="Proteomes" id="UP000309389"/>
    </source>
</evidence>
<feature type="transmembrane region" description="Helical" evidence="1">
    <location>
        <begin position="109"/>
        <end position="129"/>
    </location>
</feature>
<accession>A0A4T3F1E9</accession>
<dbReference type="OrthoDB" id="10020214at2"/>
<keyword evidence="1" id="KW-1133">Transmembrane helix</keyword>
<evidence type="ECO:0000313" key="2">
    <source>
        <dbReference type="EMBL" id="TIX50387.1"/>
    </source>
</evidence>
<feature type="transmembrane region" description="Helical" evidence="1">
    <location>
        <begin position="59"/>
        <end position="78"/>
    </location>
</feature>
<reference evidence="2 3" key="1">
    <citation type="submission" date="2019-04" db="EMBL/GenBank/DDBJ databases">
        <title>Altererythrobacter aquimixticola sp. nov., isolated from sediment of junction between the ocean and a freshwater spring.</title>
        <authorList>
            <person name="Yoon J.-H."/>
        </authorList>
    </citation>
    <scope>NUCLEOTIDE SEQUENCE [LARGE SCALE GENOMIC DNA]</scope>
    <source>
        <strain evidence="2 3">SSKS-13</strain>
    </source>
</reference>